<dbReference type="InterPro" id="IPR029044">
    <property type="entry name" value="Nucleotide-diphossugar_trans"/>
</dbReference>
<dbReference type="InterPro" id="IPR001296">
    <property type="entry name" value="Glyco_trans_1"/>
</dbReference>
<dbReference type="EMBL" id="BJNV01000006">
    <property type="protein sequence ID" value="GEC94388.1"/>
    <property type="molecule type" value="Genomic_DNA"/>
</dbReference>
<accession>A0A4Y4CNE3</accession>
<dbReference type="CDD" id="cd03801">
    <property type="entry name" value="GT4_PimA-like"/>
    <property type="match status" value="1"/>
</dbReference>
<dbReference type="PANTHER" id="PTHR43685">
    <property type="entry name" value="GLYCOSYLTRANSFERASE"/>
    <property type="match status" value="1"/>
</dbReference>
<evidence type="ECO:0008006" key="5">
    <source>
        <dbReference type="Google" id="ProtNLM"/>
    </source>
</evidence>
<dbReference type="Pfam" id="PF00534">
    <property type="entry name" value="Glycos_transf_1"/>
    <property type="match status" value="1"/>
</dbReference>
<evidence type="ECO:0000313" key="3">
    <source>
        <dbReference type="EMBL" id="GEC94388.1"/>
    </source>
</evidence>
<name>A0A4Y4CNE3_ZOORA</name>
<organism evidence="3 4">
    <name type="scientific">Zoogloea ramigera</name>
    <dbReference type="NCBI Taxonomy" id="350"/>
    <lineage>
        <taxon>Bacteria</taxon>
        <taxon>Pseudomonadati</taxon>
        <taxon>Pseudomonadota</taxon>
        <taxon>Betaproteobacteria</taxon>
        <taxon>Rhodocyclales</taxon>
        <taxon>Zoogloeaceae</taxon>
        <taxon>Zoogloea</taxon>
    </lineage>
</organism>
<feature type="domain" description="Glycosyltransferase 2-like" evidence="2">
    <location>
        <begin position="460"/>
        <end position="623"/>
    </location>
</feature>
<reference evidence="3 4" key="1">
    <citation type="submission" date="2019-06" db="EMBL/GenBank/DDBJ databases">
        <title>Whole genome shotgun sequence of Zoogloea ramigera NBRC 15342.</title>
        <authorList>
            <person name="Hosoyama A."/>
            <person name="Uohara A."/>
            <person name="Ohji S."/>
            <person name="Ichikawa N."/>
        </authorList>
    </citation>
    <scope>NUCLEOTIDE SEQUENCE [LARGE SCALE GENOMIC DNA]</scope>
    <source>
        <strain evidence="3 4">NBRC 15342</strain>
    </source>
</reference>
<sequence length="1098" mass="121098">MPLSQSVKWRLRARLSPLIVALTRSPTIGTVSRGIADSIVGGTPDAVVRDFECEAALSAILRLIGEHAARCGPADHWLALPFLSSGGAERVALNICRALREVRPTHACVLFLTDRKVVNPGMAIPEGTLVVAFDDYLGEGASYARKQSLLRDLLLAVQPQCFHNINSEVAWHLILAEGERLKKRVPLFASIFAFQFAPDKVTKIGYAAYFLKQGLPHLTGLLSDNRRFIDDAALEYGLNDEERSKLRVLYQPCRLEAAPPAQGVPFNKADRRLQVIWAGRLDEEKRVDLFIEIVRRCTFADFKVFGQVVLGDGAKLPSLPNLSYEGAFSSPLDWIERHSFDAFLFTSKWEGLPNILIEAGWLGIPIIAPTVGGVGELVATTTGFPLPEDPTVDDYERALRLIEGNPQDAMARAARMRLLVSERHSWPAFAAAVAEVPGYVGPAEPAPPRDRSNPQAVAVSVVVPCFNQGRYLRESVGSVCAATRASVEVIVVDDGSSDPRTERYLKELEQAFPAIVRIVRQANKGLSGARNAGLELARGEFIQFLDADDLLAPGKIDAQLAQFAANPKIDVSVCNFLLCDESVSEFSKPEEAIARFDLELADFLYRWERGFAVPIHCGLFRRAALPAAGFDVHARAKEDWIFWTGLAMAEVRFGYVHGHWAIYRQHASSMRRSYMGMGRAWLQAGLKIEAALGGREPLFFESVVAWFEQCYRSSPAYRQEIAELHSAGGSSVREVAAKDVSVGDDVAETVRSIVDVLRSSPVGRGAQKPLLSVVVPVYRHYEYLSACLRSLADQGDVSFEIVCVDDCSPDPRVTALMAGLTGQLPGLKVMVLPSNQGISLAQNLAVEAARGDFVAFLDCDDELEPGALSVIGGKIVAHPEVDYFFSDRRDVNESGVQVRVASYGGYGSISFRSQACIKDDLLDGMVASHLKVIRRDVYLAVGGCDPLFSGVQDWDLALRLAERSTLHYVDQVLYRHRVHLNSVTRGDLVAQFRKTNCLRRRFGERWLMPRGVQPDAPQAFVVLDAKRLPLPLETLKQSWREGKRCAVDLTGPINISTVNFVREFNSYFESVVWDDPAVPAALVGYVWDPNILVRDKAI</sequence>
<keyword evidence="4" id="KW-1185">Reference proteome</keyword>
<dbReference type="Gene3D" id="3.40.50.2000">
    <property type="entry name" value="Glycogen Phosphorylase B"/>
    <property type="match status" value="1"/>
</dbReference>
<dbReference type="CDD" id="cd00761">
    <property type="entry name" value="Glyco_tranf_GTA_type"/>
    <property type="match status" value="1"/>
</dbReference>
<dbReference type="PANTHER" id="PTHR43685:SF2">
    <property type="entry name" value="GLYCOSYLTRANSFERASE 2-LIKE DOMAIN-CONTAINING PROTEIN"/>
    <property type="match status" value="1"/>
</dbReference>
<evidence type="ECO:0000259" key="1">
    <source>
        <dbReference type="Pfam" id="PF00534"/>
    </source>
</evidence>
<protein>
    <recommendedName>
        <fullName evidence="5">Glycosyltransferase 2-like domain-containing protein</fullName>
    </recommendedName>
</protein>
<dbReference type="Gene3D" id="3.90.550.10">
    <property type="entry name" value="Spore Coat Polysaccharide Biosynthesis Protein SpsA, Chain A"/>
    <property type="match status" value="2"/>
</dbReference>
<dbReference type="SUPFAM" id="SSF53448">
    <property type="entry name" value="Nucleotide-diphospho-sugar transferases"/>
    <property type="match status" value="2"/>
</dbReference>
<dbReference type="InterPro" id="IPR001173">
    <property type="entry name" value="Glyco_trans_2-like"/>
</dbReference>
<dbReference type="Proteomes" id="UP000318422">
    <property type="component" value="Unassembled WGS sequence"/>
</dbReference>
<evidence type="ECO:0000313" key="4">
    <source>
        <dbReference type="Proteomes" id="UP000318422"/>
    </source>
</evidence>
<evidence type="ECO:0000259" key="2">
    <source>
        <dbReference type="Pfam" id="PF00535"/>
    </source>
</evidence>
<proteinExistence type="predicted"/>
<dbReference type="InterPro" id="IPR050834">
    <property type="entry name" value="Glycosyltransf_2"/>
</dbReference>
<comment type="caution">
    <text evidence="3">The sequence shown here is derived from an EMBL/GenBank/DDBJ whole genome shotgun (WGS) entry which is preliminary data.</text>
</comment>
<feature type="domain" description="Glycosyltransferase 2-like" evidence="2">
    <location>
        <begin position="772"/>
        <end position="938"/>
    </location>
</feature>
<feature type="domain" description="Glycosyl transferase family 1" evidence="1">
    <location>
        <begin position="267"/>
        <end position="410"/>
    </location>
</feature>
<dbReference type="SUPFAM" id="SSF53756">
    <property type="entry name" value="UDP-Glycosyltransferase/glycogen phosphorylase"/>
    <property type="match status" value="1"/>
</dbReference>
<dbReference type="AlphaFoldDB" id="A0A4Y4CNE3"/>
<gene>
    <name evidence="3" type="ORF">ZRA01_04610</name>
</gene>
<dbReference type="Pfam" id="PF00535">
    <property type="entry name" value="Glycos_transf_2"/>
    <property type="match status" value="2"/>
</dbReference>